<gene>
    <name evidence="5" type="ORF">RFM23_28845</name>
</gene>
<dbReference type="Pfam" id="PF05150">
    <property type="entry name" value="Legionella_OMP"/>
    <property type="match status" value="1"/>
</dbReference>
<feature type="chain" id="PRO_5046000979" evidence="4">
    <location>
        <begin position="31"/>
        <end position="307"/>
    </location>
</feature>
<proteinExistence type="predicted"/>
<dbReference type="Gene3D" id="2.40.170.20">
    <property type="entry name" value="TonB-dependent receptor, beta-barrel domain"/>
    <property type="match status" value="1"/>
</dbReference>
<evidence type="ECO:0000256" key="3">
    <source>
        <dbReference type="ARBA" id="ARBA00023237"/>
    </source>
</evidence>
<keyword evidence="3" id="KW-0998">Cell outer membrane</keyword>
<reference evidence="5 6" key="1">
    <citation type="submission" date="2023-08" db="EMBL/GenBank/DDBJ databases">
        <title>Implementing the SeqCode for naming new Mesorhizobium species isolated from Vachellia karroo root nodules.</title>
        <authorList>
            <person name="Van Lill M."/>
        </authorList>
    </citation>
    <scope>NUCLEOTIDE SEQUENCE [LARGE SCALE GENOMIC DNA]</scope>
    <source>
        <strain evidence="5 6">VK4B</strain>
    </source>
</reference>
<keyword evidence="4" id="KW-0732">Signal</keyword>
<evidence type="ECO:0000256" key="2">
    <source>
        <dbReference type="ARBA" id="ARBA00023136"/>
    </source>
</evidence>
<accession>A0ABU5AWH8</accession>
<evidence type="ECO:0000313" key="6">
    <source>
        <dbReference type="Proteomes" id="UP001276564"/>
    </source>
</evidence>
<dbReference type="InterPro" id="IPR036942">
    <property type="entry name" value="Beta-barrel_TonB_sf"/>
</dbReference>
<organism evidence="5 6">
    <name type="scientific">Mesorhizobium abyssinicae</name>
    <dbReference type="NCBI Taxonomy" id="1209958"/>
    <lineage>
        <taxon>Bacteria</taxon>
        <taxon>Pseudomonadati</taxon>
        <taxon>Pseudomonadota</taxon>
        <taxon>Alphaproteobacteria</taxon>
        <taxon>Hyphomicrobiales</taxon>
        <taxon>Phyllobacteriaceae</taxon>
        <taxon>Mesorhizobium</taxon>
    </lineage>
</organism>
<protein>
    <submittedName>
        <fullName evidence="5">Lpg1974 family pore-forming outer membrane protein</fullName>
    </submittedName>
</protein>
<comment type="caution">
    <text evidence="5">The sequence shown here is derived from an EMBL/GenBank/DDBJ whole genome shotgun (WGS) entry which is preliminary data.</text>
</comment>
<dbReference type="EMBL" id="JAVIIP010000024">
    <property type="protein sequence ID" value="MDX8541638.1"/>
    <property type="molecule type" value="Genomic_DNA"/>
</dbReference>
<evidence type="ECO:0000256" key="4">
    <source>
        <dbReference type="SAM" id="SignalP"/>
    </source>
</evidence>
<evidence type="ECO:0000256" key="1">
    <source>
        <dbReference type="ARBA" id="ARBA00004442"/>
    </source>
</evidence>
<feature type="signal peptide" evidence="4">
    <location>
        <begin position="1"/>
        <end position="30"/>
    </location>
</feature>
<dbReference type="RefSeq" id="WP_127285148.1">
    <property type="nucleotide sequence ID" value="NZ_JAVIIP010000024.1"/>
</dbReference>
<keyword evidence="2" id="KW-0472">Membrane</keyword>
<dbReference type="InterPro" id="IPR007825">
    <property type="entry name" value="Major_OMP_Legionella"/>
</dbReference>
<dbReference type="Proteomes" id="UP001276564">
    <property type="component" value="Unassembled WGS sequence"/>
</dbReference>
<sequence>MRAQVQGKLLATVAASAASVTTIGVATAHAGEAQPSDPAVIDARIKMSFEGAYFWNNVHKDDKLSSDKLGNSNGDISGSVALTKQISPGLDWRLSGTFHVGKHRSVLLGEGPVTDPDGTISARYGDGYAFQAFDFDVGKHVKAQQADIRFFGGLRIAHADEKVFDFSETFTPDNPADKGISADKVGSSEYWGIGPRVGAEAYYPVGENWGLTGAVSGSVMWGRRTNRVGGSVTQTNPDMHASATLFSESSSETVSNLDASAGLSWTPMPNTTLTAGYKIEAWHNLLVNADHENQVFQGPFLRLEVKM</sequence>
<keyword evidence="6" id="KW-1185">Reference proteome</keyword>
<evidence type="ECO:0000313" key="5">
    <source>
        <dbReference type="EMBL" id="MDX8541638.1"/>
    </source>
</evidence>
<comment type="subcellular location">
    <subcellularLocation>
        <location evidence="1">Cell outer membrane</location>
    </subcellularLocation>
</comment>
<name>A0ABU5AWH8_9HYPH</name>